<dbReference type="InterPro" id="IPR027268">
    <property type="entry name" value="Peptidase_M4/M1_CTD_sf"/>
</dbReference>
<evidence type="ECO:0000313" key="17">
    <source>
        <dbReference type="Proteomes" id="UP001151582"/>
    </source>
</evidence>
<dbReference type="Proteomes" id="UP001151582">
    <property type="component" value="Unassembled WGS sequence"/>
</dbReference>
<feature type="region of interest" description="Disordered" evidence="14">
    <location>
        <begin position="288"/>
        <end position="307"/>
    </location>
</feature>
<keyword evidence="17" id="KW-1185">Reference proteome</keyword>
<evidence type="ECO:0000256" key="6">
    <source>
        <dbReference type="ARBA" id="ARBA00022729"/>
    </source>
</evidence>
<keyword evidence="10 13" id="KW-0865">Zymogen</keyword>
<dbReference type="EMBL" id="JANBQB010000806">
    <property type="protein sequence ID" value="KAJ1973521.1"/>
    <property type="molecule type" value="Genomic_DNA"/>
</dbReference>
<comment type="subcellular location">
    <subcellularLocation>
        <location evidence="1 13">Secreted</location>
    </subcellularLocation>
</comment>
<dbReference type="GO" id="GO:0008270">
    <property type="term" value="F:zinc ion binding"/>
    <property type="evidence" value="ECO:0007669"/>
    <property type="project" value="InterPro"/>
</dbReference>
<proteinExistence type="inferred from homology"/>
<dbReference type="EC" id="3.4.24.-" evidence="13"/>
<dbReference type="OrthoDB" id="3227768at2759"/>
<dbReference type="PANTHER" id="PTHR33478:SF1">
    <property type="entry name" value="EXTRACELLULAR METALLOPROTEINASE MEP"/>
    <property type="match status" value="1"/>
</dbReference>
<dbReference type="Pfam" id="PF02128">
    <property type="entry name" value="Peptidase_M36"/>
    <property type="match status" value="1"/>
</dbReference>
<evidence type="ECO:0000256" key="14">
    <source>
        <dbReference type="SAM" id="MobiDB-lite"/>
    </source>
</evidence>
<evidence type="ECO:0000256" key="13">
    <source>
        <dbReference type="RuleBase" id="RU364017"/>
    </source>
</evidence>
<dbReference type="InterPro" id="IPR011096">
    <property type="entry name" value="FTP_domain"/>
</dbReference>
<reference evidence="16" key="1">
    <citation type="submission" date="2022-07" db="EMBL/GenBank/DDBJ databases">
        <title>Phylogenomic reconstructions and comparative analyses of Kickxellomycotina fungi.</title>
        <authorList>
            <person name="Reynolds N.K."/>
            <person name="Stajich J.E."/>
            <person name="Barry K."/>
            <person name="Grigoriev I.V."/>
            <person name="Crous P."/>
            <person name="Smith M.E."/>
        </authorList>
    </citation>
    <scope>NUCLEOTIDE SEQUENCE</scope>
    <source>
        <strain evidence="16">RSA 567</strain>
    </source>
</reference>
<feature type="binding site" evidence="12">
    <location>
        <position position="649"/>
    </location>
    <ligand>
        <name>Zn(2+)</name>
        <dbReference type="ChEBI" id="CHEBI:29105"/>
        <note>catalytic</note>
    </ligand>
</feature>
<feature type="active site" evidence="11">
    <location>
        <position position="650"/>
    </location>
</feature>
<dbReference type="PANTHER" id="PTHR33478">
    <property type="entry name" value="EXTRACELLULAR METALLOPROTEINASE MEP"/>
    <property type="match status" value="1"/>
</dbReference>
<dbReference type="GO" id="GO:0006508">
    <property type="term" value="P:proteolysis"/>
    <property type="evidence" value="ECO:0007669"/>
    <property type="project" value="UniProtKB-KW"/>
</dbReference>
<sequence>MPEPSRATYRLACLGLVALSASSVLATHDGAFHPIVPEVAHRTYTIYKKRDSNIALADTTLTPTLLSAVTMSPGQLSETPMPSEPSRQLLTRAMPNSRCLLRKSSRGTLDWRTLPDTLAEPSYDDMAADALAAATDDPWGDIYDVNLDNEDDGAQGESDEALNRLVSQNAKPVRATVQQDPVAIARNHLIKVHNVHSDECILTHHHTSPHTGVSHVYFRQMYRGWDITNAVANVNINAQGKVISAGTSFHPNPAVAARWPGRALHQPQHNRMHRRADVENLDAHRRPTKPLASTMNNRMSSAGTPKATLASDAVPIAGSANDHQVNLPKYNSPGTIDPVMAFESLVAYIGINVGHVRPVLLSQPSKHATDDTIDSLETGAKLLATSSSGSSVPSWMDTGMGMLANVTVSKNGTVPYRPRWTQQSNGDLEAVWDFELEMKNSHLHASVSRLSGQVVSLNDWVSHAQYEVFPYGTEGDPRSAKRAIVTDPADERASPLGWHDKGTQVVSTDTTGNNAIVQLNGNTDIDILVSPRPSATELLEFKYSLDLTLEPRNYTNASALNLFYWCNIMHDILYQYGFDEESGNFQENNFGRGGKGGDAVVASAQDRSGLNNAWFSTPPDGSRGRMAMFIWTKSKPGRDGSLDASIMMHEYTHGLTNRLTGGASDSDCLSTIESRGLGEGWSDFVANVLRMSASDRSNKNVTIASYANGDKGLRRYPYTTDMNVNPLTYATLKGTDVEPHTIGTLWATILNEMYWVLVDALGFNGDWYHPNLKHGNKLALQLMVDALKLQPCQPTFITARDAILLAEEQLTDGHFQCHLWRAFAKRGLGPDAARLEFSLLNGSNTPPAPATPKPQTTETATGTAAYTATVATSVPDTVTHESQSTGKVFTTQPRVKSVQGTSQGILEPLVDSATFIDRLAINAHPKGSSYTVYELSKRDTRGDFALPSQCQ</sequence>
<evidence type="ECO:0000256" key="5">
    <source>
        <dbReference type="ARBA" id="ARBA00022723"/>
    </source>
</evidence>
<comment type="cofactor">
    <cofactor evidence="12">
        <name>Zn(2+)</name>
        <dbReference type="ChEBI" id="CHEBI:29105"/>
    </cofactor>
    <text evidence="12">Binds 1 zinc ion per subunit.</text>
</comment>
<evidence type="ECO:0000256" key="4">
    <source>
        <dbReference type="ARBA" id="ARBA00022670"/>
    </source>
</evidence>
<keyword evidence="3 13" id="KW-0964">Secreted</keyword>
<keyword evidence="8 12" id="KW-0862">Zinc</keyword>
<gene>
    <name evidence="16" type="ORF">H4R34_005047</name>
</gene>
<evidence type="ECO:0000313" key="16">
    <source>
        <dbReference type="EMBL" id="KAJ1973521.1"/>
    </source>
</evidence>
<keyword evidence="6 13" id="KW-0732">Signal</keyword>
<organism evidence="16 17">
    <name type="scientific">Dimargaris verticillata</name>
    <dbReference type="NCBI Taxonomy" id="2761393"/>
    <lineage>
        <taxon>Eukaryota</taxon>
        <taxon>Fungi</taxon>
        <taxon>Fungi incertae sedis</taxon>
        <taxon>Zoopagomycota</taxon>
        <taxon>Kickxellomycotina</taxon>
        <taxon>Dimargaritomycetes</taxon>
        <taxon>Dimargaritales</taxon>
        <taxon>Dimargaritaceae</taxon>
        <taxon>Dimargaris</taxon>
    </lineage>
</organism>
<evidence type="ECO:0000256" key="9">
    <source>
        <dbReference type="ARBA" id="ARBA00023049"/>
    </source>
</evidence>
<dbReference type="Gene3D" id="1.10.390.10">
    <property type="entry name" value="Neutral Protease Domain 2"/>
    <property type="match status" value="1"/>
</dbReference>
<feature type="binding site" evidence="12">
    <location>
        <position position="463"/>
    </location>
    <ligand>
        <name>Zn(2+)</name>
        <dbReference type="ChEBI" id="CHEBI:29105"/>
        <note>catalytic</note>
    </ligand>
</feature>
<feature type="domain" description="FTP" evidence="15">
    <location>
        <begin position="204"/>
        <end position="249"/>
    </location>
</feature>
<comment type="caution">
    <text evidence="16">The sequence shown here is derived from an EMBL/GenBank/DDBJ whole genome shotgun (WGS) entry which is preliminary data.</text>
</comment>
<evidence type="ECO:0000259" key="15">
    <source>
        <dbReference type="Pfam" id="PF07504"/>
    </source>
</evidence>
<accession>A0A9W8AXN0</accession>
<keyword evidence="5 12" id="KW-0479">Metal-binding</keyword>
<evidence type="ECO:0000256" key="7">
    <source>
        <dbReference type="ARBA" id="ARBA00022801"/>
    </source>
</evidence>
<feature type="binding site" evidence="12">
    <location>
        <position position="679"/>
    </location>
    <ligand>
        <name>Zn(2+)</name>
        <dbReference type="ChEBI" id="CHEBI:29105"/>
        <note>catalytic</note>
    </ligand>
</feature>
<feature type="signal peptide" evidence="13">
    <location>
        <begin position="1"/>
        <end position="26"/>
    </location>
</feature>
<evidence type="ECO:0000256" key="12">
    <source>
        <dbReference type="PIRSR" id="PIRSR601842-2"/>
    </source>
</evidence>
<keyword evidence="9 13" id="KW-0482">Metalloprotease</keyword>
<evidence type="ECO:0000256" key="8">
    <source>
        <dbReference type="ARBA" id="ARBA00022833"/>
    </source>
</evidence>
<dbReference type="GO" id="GO:0005615">
    <property type="term" value="C:extracellular space"/>
    <property type="evidence" value="ECO:0007669"/>
    <property type="project" value="InterPro"/>
</dbReference>
<feature type="chain" id="PRO_5041017575" description="Extracellular metalloproteinase" evidence="13">
    <location>
        <begin position="27"/>
        <end position="951"/>
    </location>
</feature>
<protein>
    <recommendedName>
        <fullName evidence="13">Extracellular metalloproteinase</fullName>
        <ecNumber evidence="13">3.4.24.-</ecNumber>
    </recommendedName>
    <alternativeName>
        <fullName evidence="13">Fungalysin</fullName>
    </alternativeName>
</protein>
<comment type="similarity">
    <text evidence="2 13">Belongs to the peptidase M36 family.</text>
</comment>
<evidence type="ECO:0000256" key="1">
    <source>
        <dbReference type="ARBA" id="ARBA00004613"/>
    </source>
</evidence>
<dbReference type="AlphaFoldDB" id="A0A9W8AXN0"/>
<keyword evidence="4 13" id="KW-0645">Protease</keyword>
<evidence type="ECO:0000256" key="11">
    <source>
        <dbReference type="PIRSR" id="PIRSR601842-1"/>
    </source>
</evidence>
<keyword evidence="7 13" id="KW-0378">Hydrolase</keyword>
<dbReference type="InterPro" id="IPR050371">
    <property type="entry name" value="Fungal_virulence_M36"/>
</dbReference>
<evidence type="ECO:0000256" key="10">
    <source>
        <dbReference type="ARBA" id="ARBA00023145"/>
    </source>
</evidence>
<name>A0A9W8AXN0_9FUNG</name>
<dbReference type="Pfam" id="PF07504">
    <property type="entry name" value="FTP"/>
    <property type="match status" value="1"/>
</dbReference>
<dbReference type="CDD" id="cd09596">
    <property type="entry name" value="M36"/>
    <property type="match status" value="1"/>
</dbReference>
<evidence type="ECO:0000256" key="3">
    <source>
        <dbReference type="ARBA" id="ARBA00022525"/>
    </source>
</evidence>
<dbReference type="SUPFAM" id="SSF55486">
    <property type="entry name" value="Metalloproteases ('zincins'), catalytic domain"/>
    <property type="match status" value="1"/>
</dbReference>
<evidence type="ECO:0000256" key="2">
    <source>
        <dbReference type="ARBA" id="ARBA00006006"/>
    </source>
</evidence>
<dbReference type="Gene3D" id="3.10.170.10">
    <property type="match status" value="1"/>
</dbReference>
<feature type="binding site" evidence="12">
    <location>
        <position position="653"/>
    </location>
    <ligand>
        <name>Zn(2+)</name>
        <dbReference type="ChEBI" id="CHEBI:29105"/>
        <note>catalytic</note>
    </ligand>
</feature>
<feature type="compositionally biased region" description="Polar residues" evidence="14">
    <location>
        <begin position="291"/>
        <end position="303"/>
    </location>
</feature>
<dbReference type="InterPro" id="IPR001842">
    <property type="entry name" value="Peptidase_M36"/>
</dbReference>
<dbReference type="GO" id="GO:0004222">
    <property type="term" value="F:metalloendopeptidase activity"/>
    <property type="evidence" value="ECO:0007669"/>
    <property type="project" value="InterPro"/>
</dbReference>
<dbReference type="PRINTS" id="PR00999">
    <property type="entry name" value="FUNGALYSIN"/>
</dbReference>